<dbReference type="eggNOG" id="COG3677">
    <property type="taxonomic scope" value="Bacteria"/>
</dbReference>
<gene>
    <name evidence="3" type="ORF">GW15_0204655</name>
    <name evidence="2" type="ORF">GW15_0222085</name>
</gene>
<dbReference type="AlphaFoldDB" id="A0A081WFK2"/>
<dbReference type="Pfam" id="PF12762">
    <property type="entry name" value="DDE_Tnp_IS1595"/>
    <property type="match status" value="1"/>
</dbReference>
<organism evidence="3 4">
    <name type="scientific">Xanthomonas axonopodis pv. vasculorum</name>
    <dbReference type="NCBI Taxonomy" id="325777"/>
    <lineage>
        <taxon>Bacteria</taxon>
        <taxon>Pseudomonadati</taxon>
        <taxon>Pseudomonadota</taxon>
        <taxon>Gammaproteobacteria</taxon>
        <taxon>Lysobacterales</taxon>
        <taxon>Lysobacteraceae</taxon>
        <taxon>Xanthomonas</taxon>
    </lineage>
</organism>
<reference evidence="3 4" key="1">
    <citation type="submission" date="2014-09" db="EMBL/GenBank/DDBJ databases">
        <title>A draft genome sequence for Xanthomonas axonopodis pv. vasculorum NCPPB 900.</title>
        <authorList>
            <person name="Harrison J."/>
            <person name="Studholme D.J."/>
        </authorList>
    </citation>
    <scope>NUCLEOTIDE SEQUENCE [LARGE SCALE GENOMIC DNA]</scope>
    <source>
        <strain evidence="3 4">NCPPB 900</strain>
    </source>
</reference>
<dbReference type="Pfam" id="PF12760">
    <property type="entry name" value="Zn_ribbon_IS1595"/>
    <property type="match status" value="1"/>
</dbReference>
<dbReference type="HOGENOM" id="CLU_044348_1_4_6"/>
<evidence type="ECO:0000313" key="2">
    <source>
        <dbReference type="EMBL" id="KGE50280.1"/>
    </source>
</evidence>
<dbReference type="Proteomes" id="UP000028012">
    <property type="component" value="Unassembled WGS sequence"/>
</dbReference>
<proteinExistence type="predicted"/>
<comment type="caution">
    <text evidence="3">The sequence shown here is derived from an EMBL/GenBank/DDBJ whole genome shotgun (WGS) entry which is preliminary data.</text>
</comment>
<dbReference type="STRING" id="325777.GW15_0204655"/>
<dbReference type="EMBL" id="JPHD02000159">
    <property type="protein sequence ID" value="KGE50280.1"/>
    <property type="molecule type" value="Genomic_DNA"/>
</dbReference>
<dbReference type="GeneID" id="58004556"/>
<feature type="domain" description="ISXO2-like transposase" evidence="1">
    <location>
        <begin position="137"/>
        <end position="285"/>
    </location>
</feature>
<name>A0A081WFK2_9XANT</name>
<dbReference type="RefSeq" id="WP_042821447.1">
    <property type="nucleotide sequence ID" value="NZ_CP053649.1"/>
</dbReference>
<evidence type="ECO:0000313" key="4">
    <source>
        <dbReference type="Proteomes" id="UP000028012"/>
    </source>
</evidence>
<protein>
    <submittedName>
        <fullName evidence="3">Transposase</fullName>
    </submittedName>
</protein>
<dbReference type="InterPro" id="IPR024445">
    <property type="entry name" value="Tnp_ISXO2-like"/>
</dbReference>
<accession>A0A081WFK2</accession>
<dbReference type="SMART" id="SM01126">
    <property type="entry name" value="DDE_Tnp_IS1595"/>
    <property type="match status" value="1"/>
</dbReference>
<dbReference type="EMBL" id="JPHD02000042">
    <property type="protein sequence ID" value="KGE53074.1"/>
    <property type="molecule type" value="Genomic_DNA"/>
</dbReference>
<evidence type="ECO:0000259" key="1">
    <source>
        <dbReference type="SMART" id="SM01126"/>
    </source>
</evidence>
<dbReference type="NCBIfam" id="NF033547">
    <property type="entry name" value="transpos_IS1595"/>
    <property type="match status" value="1"/>
</dbReference>
<evidence type="ECO:0000313" key="3">
    <source>
        <dbReference type="EMBL" id="KGE53074.1"/>
    </source>
</evidence>
<dbReference type="InterPro" id="IPR024442">
    <property type="entry name" value="Transposase_Zn_ribbon"/>
</dbReference>
<sequence>MSINAVQFQAGLSMPEFFASYGTEAKCYRALYKWRWPQGFRCPVCAGRVRSRFKRGAAIYYQCSACRHQTSLMAGTMFEGTKLPLRTWMLALHLLTSTKTNMAALELMRHLGVNYKTAWRMKHKIMQVMAEREATRKLAGFVQIDDAYLGGERNGGKAGRGSENKQAFLIAVQTDATFTAPRFVVIEPVRSFDNTSLQDWIARRLGPECEVYTDGLACFRRLEDAGHAHTTLDTGGGRAATETAGARWLNVVLGNLKRAISGVYHAIAQSKYARRYLGEAAYRFNRRFCLREMLPRLATAMMQSTPCPEPVLRAASNFHG</sequence>